<dbReference type="Gene3D" id="3.40.1410.10">
    <property type="entry name" value="Chorismate lyase-like"/>
    <property type="match status" value="1"/>
</dbReference>
<evidence type="ECO:0000256" key="1">
    <source>
        <dbReference type="ARBA" id="ARBA00023015"/>
    </source>
</evidence>
<gene>
    <name evidence="5" type="ORF">ABR64_00740</name>
</gene>
<dbReference type="InterPro" id="IPR000524">
    <property type="entry name" value="Tscrpt_reg_HTH_GntR"/>
</dbReference>
<dbReference type="SUPFAM" id="SSF46785">
    <property type="entry name" value="Winged helix' DNA-binding domain"/>
    <property type="match status" value="1"/>
</dbReference>
<dbReference type="InterPro" id="IPR028978">
    <property type="entry name" value="Chorismate_lyase_/UTRA_dom_sf"/>
</dbReference>
<dbReference type="SMART" id="SM00345">
    <property type="entry name" value="HTH_GNTR"/>
    <property type="match status" value="1"/>
</dbReference>
<dbReference type="Proteomes" id="UP000053349">
    <property type="component" value="Unassembled WGS sequence"/>
</dbReference>
<evidence type="ECO:0000313" key="5">
    <source>
        <dbReference type="EMBL" id="KRO33154.1"/>
    </source>
</evidence>
<dbReference type="InterPro" id="IPR036388">
    <property type="entry name" value="WH-like_DNA-bd_sf"/>
</dbReference>
<dbReference type="AlphaFoldDB" id="A0A0R2P815"/>
<keyword evidence="1" id="KW-0805">Transcription regulation</keyword>
<dbReference type="PANTHER" id="PTHR44846:SF1">
    <property type="entry name" value="MANNOSYL-D-GLYCERATE TRANSPORT_METABOLISM SYSTEM REPRESSOR MNGR-RELATED"/>
    <property type="match status" value="1"/>
</dbReference>
<dbReference type="Pfam" id="PF07702">
    <property type="entry name" value="UTRA"/>
    <property type="match status" value="1"/>
</dbReference>
<dbReference type="PROSITE" id="PS50949">
    <property type="entry name" value="HTH_GNTR"/>
    <property type="match status" value="1"/>
</dbReference>
<keyword evidence="2" id="KW-0238">DNA-binding</keyword>
<name>A0A0R2P815_9ACTN</name>
<dbReference type="EMBL" id="LIAW01000013">
    <property type="protein sequence ID" value="KRO33154.1"/>
    <property type="molecule type" value="Genomic_DNA"/>
</dbReference>
<dbReference type="SUPFAM" id="SSF64288">
    <property type="entry name" value="Chorismate lyase-like"/>
    <property type="match status" value="1"/>
</dbReference>
<organism evidence="5 6">
    <name type="scientific">Actinobacteria bacterium BACL2 MAG-121001-bin67</name>
    <dbReference type="NCBI Taxonomy" id="1655572"/>
    <lineage>
        <taxon>Bacteria</taxon>
        <taxon>Bacillati</taxon>
        <taxon>Actinomycetota</taxon>
        <taxon>Actinomycetes</taxon>
        <taxon>Actinomycetes incertae sedis</taxon>
        <taxon>ac1 cluster</taxon>
    </lineage>
</organism>
<proteinExistence type="predicted"/>
<evidence type="ECO:0000259" key="4">
    <source>
        <dbReference type="PROSITE" id="PS50949"/>
    </source>
</evidence>
<dbReference type="InterPro" id="IPR011663">
    <property type="entry name" value="UTRA"/>
</dbReference>
<dbReference type="PRINTS" id="PR00035">
    <property type="entry name" value="HTHGNTR"/>
</dbReference>
<accession>A0A0R2P815</accession>
<dbReference type="SMART" id="SM00866">
    <property type="entry name" value="UTRA"/>
    <property type="match status" value="1"/>
</dbReference>
<evidence type="ECO:0000256" key="2">
    <source>
        <dbReference type="ARBA" id="ARBA00023125"/>
    </source>
</evidence>
<dbReference type="GO" id="GO:0045892">
    <property type="term" value="P:negative regulation of DNA-templated transcription"/>
    <property type="evidence" value="ECO:0007669"/>
    <property type="project" value="TreeGrafter"/>
</dbReference>
<evidence type="ECO:0000313" key="6">
    <source>
        <dbReference type="Proteomes" id="UP000053349"/>
    </source>
</evidence>
<dbReference type="PANTHER" id="PTHR44846">
    <property type="entry name" value="MANNOSYL-D-GLYCERATE TRANSPORT/METABOLISM SYSTEM REPRESSOR MNGR-RELATED"/>
    <property type="match status" value="1"/>
</dbReference>
<dbReference type="Pfam" id="PF00392">
    <property type="entry name" value="GntR"/>
    <property type="match status" value="1"/>
</dbReference>
<evidence type="ECO:0000256" key="3">
    <source>
        <dbReference type="ARBA" id="ARBA00023163"/>
    </source>
</evidence>
<protein>
    <recommendedName>
        <fullName evidence="4">HTH gntR-type domain-containing protein</fullName>
    </recommendedName>
</protein>
<dbReference type="GO" id="GO:0003677">
    <property type="term" value="F:DNA binding"/>
    <property type="evidence" value="ECO:0007669"/>
    <property type="project" value="UniProtKB-KW"/>
</dbReference>
<feature type="domain" description="HTH gntR-type" evidence="4">
    <location>
        <begin position="2"/>
        <end position="70"/>
    </location>
</feature>
<comment type="caution">
    <text evidence="5">The sequence shown here is derived from an EMBL/GenBank/DDBJ whole genome shotgun (WGS) entry which is preliminary data.</text>
</comment>
<dbReference type="Gene3D" id="1.10.10.10">
    <property type="entry name" value="Winged helix-like DNA-binding domain superfamily/Winged helix DNA-binding domain"/>
    <property type="match status" value="1"/>
</dbReference>
<sequence length="244" mass="27517">MNADKAAIRAKEQLFNLLSQLPQGARLPGERTLSEEFGVCRVTLRRALEDFISDGRLERRARSGTYIKRPMISSEMRLKSFTEEIRARGQQPSSSLISFKKTKASLNVSKLLGINPGEEIFLVTRLRLADQMPVALETLRIACNSIPNLTSEDFKGSIYDVLFEKSGIRIMSARAGITAHNPSERDRNLLKTSLETPCLLIKMLDFDQFGKPVMTAECLYRSDLFELQIEVSATIKETRSQRVS</sequence>
<keyword evidence="3" id="KW-0804">Transcription</keyword>
<reference evidence="5 6" key="1">
    <citation type="submission" date="2015-10" db="EMBL/GenBank/DDBJ databases">
        <title>Metagenome-Assembled Genomes uncover a global brackish microbiome.</title>
        <authorList>
            <person name="Hugerth L.W."/>
            <person name="Larsson J."/>
            <person name="Alneberg J."/>
            <person name="Lindh M.V."/>
            <person name="Legrand C."/>
            <person name="Pinhassi J."/>
            <person name="Andersson A.F."/>
        </authorList>
    </citation>
    <scope>NUCLEOTIDE SEQUENCE [LARGE SCALE GENOMIC DNA]</scope>
    <source>
        <strain evidence="5">BACL2 MAG-121001-bin67</strain>
    </source>
</reference>
<dbReference type="GO" id="GO:0003700">
    <property type="term" value="F:DNA-binding transcription factor activity"/>
    <property type="evidence" value="ECO:0007669"/>
    <property type="project" value="InterPro"/>
</dbReference>
<dbReference type="CDD" id="cd07377">
    <property type="entry name" value="WHTH_GntR"/>
    <property type="match status" value="1"/>
</dbReference>
<dbReference type="InterPro" id="IPR050679">
    <property type="entry name" value="Bact_HTH_transcr_reg"/>
</dbReference>
<dbReference type="InterPro" id="IPR036390">
    <property type="entry name" value="WH_DNA-bd_sf"/>
</dbReference>